<reference evidence="2 3" key="1">
    <citation type="submission" date="2021-02" db="EMBL/GenBank/DDBJ databases">
        <authorList>
            <person name="Lee D.-H."/>
        </authorList>
    </citation>
    <scope>NUCLEOTIDE SEQUENCE [LARGE SCALE GENOMIC DNA]</scope>
    <source>
        <strain evidence="2 3">UL073</strain>
    </source>
</reference>
<evidence type="ECO:0000259" key="1">
    <source>
        <dbReference type="Pfam" id="PF13474"/>
    </source>
</evidence>
<dbReference type="Pfam" id="PF13474">
    <property type="entry name" value="SnoaL_3"/>
    <property type="match status" value="1"/>
</dbReference>
<dbReference type="RefSeq" id="WP_205350481.1">
    <property type="nucleotide sequence ID" value="NZ_JAFEUP010000007.1"/>
</dbReference>
<sequence>MNTATPASTEQAQIAAVLATWLRGFLAKDVATVVSTYTEDIVAFDAISQLRFNGRDAYRVHWEACMAMCPGLPTYEVREQKIAVSGDLAIVHYLGHCGGTDAEGNAQGSWSRVTQGLRREQGRWLIDHEHFSFPIDIASGQAIFDAQP</sequence>
<dbReference type="SUPFAM" id="SSF54427">
    <property type="entry name" value="NTF2-like"/>
    <property type="match status" value="1"/>
</dbReference>
<dbReference type="InterPro" id="IPR032710">
    <property type="entry name" value="NTF2-like_dom_sf"/>
</dbReference>
<dbReference type="Gene3D" id="3.10.450.50">
    <property type="match status" value="1"/>
</dbReference>
<organism evidence="2 3">
    <name type="scientific">Zestomonas insulae</name>
    <dbReference type="NCBI Taxonomy" id="2809017"/>
    <lineage>
        <taxon>Bacteria</taxon>
        <taxon>Pseudomonadati</taxon>
        <taxon>Pseudomonadota</taxon>
        <taxon>Gammaproteobacteria</taxon>
        <taxon>Pseudomonadales</taxon>
        <taxon>Pseudomonadaceae</taxon>
        <taxon>Zestomonas</taxon>
    </lineage>
</organism>
<comment type="caution">
    <text evidence="2">The sequence shown here is derived from an EMBL/GenBank/DDBJ whole genome shotgun (WGS) entry which is preliminary data.</text>
</comment>
<accession>A0ABS2ILM6</accession>
<protein>
    <submittedName>
        <fullName evidence="2">SgcJ/EcaC family oxidoreductase</fullName>
    </submittedName>
</protein>
<keyword evidence="3" id="KW-1185">Reference proteome</keyword>
<feature type="domain" description="SnoaL-like" evidence="1">
    <location>
        <begin position="14"/>
        <end position="135"/>
    </location>
</feature>
<dbReference type="EMBL" id="JAFEUP010000007">
    <property type="protein sequence ID" value="MBM7063284.1"/>
    <property type="molecule type" value="Genomic_DNA"/>
</dbReference>
<evidence type="ECO:0000313" key="2">
    <source>
        <dbReference type="EMBL" id="MBM7063284.1"/>
    </source>
</evidence>
<name>A0ABS2ILM6_9GAMM</name>
<gene>
    <name evidence="2" type="ORF">JQX08_21410</name>
</gene>
<evidence type="ECO:0000313" key="3">
    <source>
        <dbReference type="Proteomes" id="UP000717995"/>
    </source>
</evidence>
<dbReference type="InterPro" id="IPR011944">
    <property type="entry name" value="Steroid_delta5-4_isomerase"/>
</dbReference>
<dbReference type="InterPro" id="IPR037401">
    <property type="entry name" value="SnoaL-like"/>
</dbReference>
<dbReference type="Proteomes" id="UP000717995">
    <property type="component" value="Unassembled WGS sequence"/>
</dbReference>
<dbReference type="NCBIfam" id="TIGR02246">
    <property type="entry name" value="SgcJ/EcaC family oxidoreductase"/>
    <property type="match status" value="1"/>
</dbReference>
<proteinExistence type="predicted"/>